<dbReference type="PANTHER" id="PTHR46052">
    <property type="entry name" value="PHOSDUCIN-LIKE PROTEIN"/>
    <property type="match status" value="1"/>
</dbReference>
<sequence>MDDEGGSDRLGGSSTGLLATSQGGHWAAAAVGKGVRLKKHQASGTTVVVFIYDTDPTAHVSKQFEFFMRQVAKRNDTVRFVKMDNVDAEIEDAGVPAILAYRGGDKVGDIVALVDQFPDDCELSAVSLETLMRQHRIL</sequence>
<reference evidence="1 2" key="1">
    <citation type="journal article" date="2012" name="PLoS Pathog.">
        <title>Diverse lifestyles and strategies of plant pathogenesis encoded in the genomes of eighteen Dothideomycetes fungi.</title>
        <authorList>
            <person name="Ohm R.A."/>
            <person name="Feau N."/>
            <person name="Henrissat B."/>
            <person name="Schoch C.L."/>
            <person name="Horwitz B.A."/>
            <person name="Barry K.W."/>
            <person name="Condon B.J."/>
            <person name="Copeland A.C."/>
            <person name="Dhillon B."/>
            <person name="Glaser F."/>
            <person name="Hesse C.N."/>
            <person name="Kosti I."/>
            <person name="LaButti K."/>
            <person name="Lindquist E.A."/>
            <person name="Lucas S."/>
            <person name="Salamov A.A."/>
            <person name="Bradshaw R.E."/>
            <person name="Ciuffetti L."/>
            <person name="Hamelin R.C."/>
            <person name="Kema G.H.J."/>
            <person name="Lawrence C."/>
            <person name="Scott J.A."/>
            <person name="Spatafora J.W."/>
            <person name="Turgeon B.G."/>
            <person name="de Wit P.J.G.M."/>
            <person name="Zhong S."/>
            <person name="Goodwin S.B."/>
            <person name="Grigoriev I.V."/>
        </authorList>
    </citation>
    <scope>NUCLEOTIDE SEQUENCE [LARGE SCALE GENOMIC DNA]</scope>
    <source>
        <strain evidence="2">28A</strain>
    </source>
</reference>
<dbReference type="GeneID" id="19402264"/>
<keyword evidence="2" id="KW-1185">Reference proteome</keyword>
<dbReference type="Gene3D" id="3.40.30.10">
    <property type="entry name" value="Glutaredoxin"/>
    <property type="match status" value="1"/>
</dbReference>
<protein>
    <submittedName>
        <fullName evidence="1">Uncharacterized protein</fullName>
    </submittedName>
</protein>
<dbReference type="PANTHER" id="PTHR46052:SF1">
    <property type="entry name" value="PHOSDUCIN-LIKE PROTEIN"/>
    <property type="match status" value="1"/>
</dbReference>
<proteinExistence type="predicted"/>
<organism evidence="1 2">
    <name type="scientific">Exserohilum turcicum (strain 28A)</name>
    <name type="common">Northern leaf blight fungus</name>
    <name type="synonym">Setosphaeria turcica</name>
    <dbReference type="NCBI Taxonomy" id="671987"/>
    <lineage>
        <taxon>Eukaryota</taxon>
        <taxon>Fungi</taxon>
        <taxon>Dikarya</taxon>
        <taxon>Ascomycota</taxon>
        <taxon>Pezizomycotina</taxon>
        <taxon>Dothideomycetes</taxon>
        <taxon>Pleosporomycetidae</taxon>
        <taxon>Pleosporales</taxon>
        <taxon>Pleosporineae</taxon>
        <taxon>Pleosporaceae</taxon>
        <taxon>Exserohilum</taxon>
    </lineage>
</organism>
<dbReference type="InterPro" id="IPR051499">
    <property type="entry name" value="Phosducin-like_reg"/>
</dbReference>
<dbReference type="RefSeq" id="XP_008024977.1">
    <property type="nucleotide sequence ID" value="XM_008026786.1"/>
</dbReference>
<gene>
    <name evidence="1" type="ORF">SETTUDRAFT_19972</name>
</gene>
<dbReference type="Proteomes" id="UP000016935">
    <property type="component" value="Unassembled WGS sequence"/>
</dbReference>
<evidence type="ECO:0000313" key="2">
    <source>
        <dbReference type="Proteomes" id="UP000016935"/>
    </source>
</evidence>
<dbReference type="AlphaFoldDB" id="R0KHA6"/>
<evidence type="ECO:0000313" key="1">
    <source>
        <dbReference type="EMBL" id="EOA87452.1"/>
    </source>
</evidence>
<dbReference type="OrthoDB" id="70588at2759"/>
<dbReference type="HOGENOM" id="CLU_1856538_0_0_1"/>
<dbReference type="EMBL" id="KB908592">
    <property type="protein sequence ID" value="EOA87452.1"/>
    <property type="molecule type" value="Genomic_DNA"/>
</dbReference>
<dbReference type="STRING" id="671987.R0KHA6"/>
<reference evidence="1 2" key="2">
    <citation type="journal article" date="2013" name="PLoS Genet.">
        <title>Comparative genome structure, secondary metabolite, and effector coding capacity across Cochliobolus pathogens.</title>
        <authorList>
            <person name="Condon B.J."/>
            <person name="Leng Y."/>
            <person name="Wu D."/>
            <person name="Bushley K.E."/>
            <person name="Ohm R.A."/>
            <person name="Otillar R."/>
            <person name="Martin J."/>
            <person name="Schackwitz W."/>
            <person name="Grimwood J."/>
            <person name="MohdZainudin N."/>
            <person name="Xue C."/>
            <person name="Wang R."/>
            <person name="Manning V.A."/>
            <person name="Dhillon B."/>
            <person name="Tu Z.J."/>
            <person name="Steffenson B.J."/>
            <person name="Salamov A."/>
            <person name="Sun H."/>
            <person name="Lowry S."/>
            <person name="LaButti K."/>
            <person name="Han J."/>
            <person name="Copeland A."/>
            <person name="Lindquist E."/>
            <person name="Barry K."/>
            <person name="Schmutz J."/>
            <person name="Baker S.E."/>
            <person name="Ciuffetti L.M."/>
            <person name="Grigoriev I.V."/>
            <person name="Zhong S."/>
            <person name="Turgeon B.G."/>
        </authorList>
    </citation>
    <scope>NUCLEOTIDE SEQUENCE [LARGE SCALE GENOMIC DNA]</scope>
    <source>
        <strain evidence="2">28A</strain>
    </source>
</reference>
<dbReference type="SUPFAM" id="SSF52833">
    <property type="entry name" value="Thioredoxin-like"/>
    <property type="match status" value="1"/>
</dbReference>
<accession>R0KHA6</accession>
<dbReference type="InterPro" id="IPR036249">
    <property type="entry name" value="Thioredoxin-like_sf"/>
</dbReference>
<name>R0KHA6_EXST2</name>